<dbReference type="Pfam" id="PF17820">
    <property type="entry name" value="PDZ_6"/>
    <property type="match status" value="1"/>
</dbReference>
<evidence type="ECO:0000313" key="4">
    <source>
        <dbReference type="Proteomes" id="UP000704611"/>
    </source>
</evidence>
<dbReference type="Pfam" id="PF13365">
    <property type="entry name" value="Trypsin_2"/>
    <property type="match status" value="1"/>
</dbReference>
<feature type="transmembrane region" description="Helical" evidence="1">
    <location>
        <begin position="12"/>
        <end position="34"/>
    </location>
</feature>
<dbReference type="PANTHER" id="PTHR22939">
    <property type="entry name" value="SERINE PROTEASE FAMILY S1C HTRA-RELATED"/>
    <property type="match status" value="1"/>
</dbReference>
<keyword evidence="1" id="KW-0812">Transmembrane</keyword>
<dbReference type="PROSITE" id="PS50106">
    <property type="entry name" value="PDZ"/>
    <property type="match status" value="1"/>
</dbReference>
<proteinExistence type="predicted"/>
<dbReference type="PANTHER" id="PTHR22939:SF101">
    <property type="entry name" value="PERIPLASMIC PH-DEPENDENT SERINE ENDOPROTEASE DEGQ"/>
    <property type="match status" value="1"/>
</dbReference>
<dbReference type="Proteomes" id="UP000704611">
    <property type="component" value="Unassembled WGS sequence"/>
</dbReference>
<dbReference type="InterPro" id="IPR041489">
    <property type="entry name" value="PDZ_6"/>
</dbReference>
<evidence type="ECO:0000256" key="1">
    <source>
        <dbReference type="SAM" id="Phobius"/>
    </source>
</evidence>
<dbReference type="InterPro" id="IPR001478">
    <property type="entry name" value="PDZ"/>
</dbReference>
<dbReference type="EMBL" id="JAHRID010000006">
    <property type="protein sequence ID" value="MBV2130167.1"/>
    <property type="molecule type" value="Genomic_DNA"/>
</dbReference>
<feature type="domain" description="PDZ" evidence="2">
    <location>
        <begin position="261"/>
        <end position="352"/>
    </location>
</feature>
<evidence type="ECO:0000313" key="3">
    <source>
        <dbReference type="EMBL" id="MBV2130167.1"/>
    </source>
</evidence>
<evidence type="ECO:0000259" key="2">
    <source>
        <dbReference type="PROSITE" id="PS50106"/>
    </source>
</evidence>
<accession>A0ABS6MMX5</accession>
<name>A0ABS6MMX5_9GAMM</name>
<sequence>MICYQTAAVRNFLLFLLKSIAYGLALALVILLFLPNVTGISLPSWQNNSEQAEPAPVSYARAVRKAAPAVVNVYTRSRVIDPRGFQPRSIERQELGSGVIMSAKGYILTNHHVVSGADHIEVALQDGRWLEAVLIGQDVISDLAVLYVEADNLPVIPQDTELDPQVGDVVLAIGNPLNLGQTITQGIISANGNTGLSSRGYIDFMRMDAAINKGNSGGALVNTNGTLVGINAAAFQLQNQEIQGIFFAVPYQLAQNIMHKLIKHGRVTRSHLGVSGDAVVNAAGDRLVSTGQKMYGLALTAINPGGPADLADLQIGDVILKIAGEQFSDTRQALNLIAETAPNTELMLTIDRNGQIIEVPTIVRELRRG</sequence>
<gene>
    <name evidence="3" type="ORF">KQY15_13825</name>
</gene>
<keyword evidence="1" id="KW-1133">Transmembrane helix</keyword>
<reference evidence="3 4" key="1">
    <citation type="submission" date="2021-06" db="EMBL/GenBank/DDBJ databases">
        <title>Rheinheimera indica sp. nov., isolated from deep-sea sediment.</title>
        <authorList>
            <person name="Wang Z."/>
            <person name="Zhang X.-Y."/>
        </authorList>
    </citation>
    <scope>NUCLEOTIDE SEQUENCE [LARGE SCALE GENOMIC DNA]</scope>
    <source>
        <strain evidence="3 4">SM2107</strain>
    </source>
</reference>
<organism evidence="3 4">
    <name type="scientific">Arsukibacterium indicum</name>
    <dbReference type="NCBI Taxonomy" id="2848612"/>
    <lineage>
        <taxon>Bacteria</taxon>
        <taxon>Pseudomonadati</taxon>
        <taxon>Pseudomonadota</taxon>
        <taxon>Gammaproteobacteria</taxon>
        <taxon>Chromatiales</taxon>
        <taxon>Chromatiaceae</taxon>
        <taxon>Arsukibacterium</taxon>
    </lineage>
</organism>
<protein>
    <submittedName>
        <fullName evidence="3">Trypsin-like peptidase domain-containing protein</fullName>
    </submittedName>
</protein>
<comment type="caution">
    <text evidence="3">The sequence shown here is derived from an EMBL/GenBank/DDBJ whole genome shotgun (WGS) entry which is preliminary data.</text>
</comment>
<dbReference type="SMART" id="SM00228">
    <property type="entry name" value="PDZ"/>
    <property type="match status" value="1"/>
</dbReference>
<keyword evidence="1" id="KW-0472">Membrane</keyword>
<keyword evidence="4" id="KW-1185">Reference proteome</keyword>